<dbReference type="AlphaFoldDB" id="A0A4S2EXX1"/>
<sequence length="385" mass="41394">MIDPKKSLWGALKNIDVQGLVDGAAQMAEGATQIATEVGSALGETAERVGAGVNGAIEGFSKGFGSEKPDKENLDRDDVDDISDANEEMADLLEDIEIEDSEEEFADRSFVDGDLQDVMDRQDQEAEAFAKKFLLSAIRLRGVKIEREAFLQQELAKRGLSQAQIDLAITERPAVAGVDPEILDAIARESIALETNKSSWMSFAAGLPGGLAMVGTIPADITQYYVHAFRIMQKLAYTYGWDNFLDQVDETDDETLAKLAFFFGCMVGVGGAAVGLKAFANNAAKAVAKNVAKATLTKTTWYPVLKSVLRAIGVKVTKVGVGKAVGKVVPLVGGVVSGAMTYVTLKTESGKLLEQLKKLPQAQPVPEEVIEEEDVVVEETIEEED</sequence>
<gene>
    <name evidence="1" type="ORF">E5334_08020</name>
</gene>
<dbReference type="EMBL" id="SRYE01000005">
    <property type="protein sequence ID" value="TGY61348.1"/>
    <property type="molecule type" value="Genomic_DNA"/>
</dbReference>
<evidence type="ECO:0000313" key="1">
    <source>
        <dbReference type="EMBL" id="TGY61348.1"/>
    </source>
</evidence>
<name>A0A4S2EXX1_9ACTN</name>
<accession>A0A4S2EXX1</accession>
<dbReference type="Proteomes" id="UP000310263">
    <property type="component" value="Unassembled WGS sequence"/>
</dbReference>
<keyword evidence="2" id="KW-1185">Reference proteome</keyword>
<dbReference type="RefSeq" id="WP_136013070.1">
    <property type="nucleotide sequence ID" value="NZ_SRYE01000005.1"/>
</dbReference>
<reference evidence="1 2" key="1">
    <citation type="submission" date="2019-04" db="EMBL/GenBank/DDBJ databases">
        <title>Microbes associate with the intestines of laboratory mice.</title>
        <authorList>
            <person name="Navarre W."/>
            <person name="Wong E."/>
            <person name="Huang K."/>
            <person name="Tropini C."/>
            <person name="Ng K."/>
            <person name="Yu B."/>
        </authorList>
    </citation>
    <scope>NUCLEOTIDE SEQUENCE [LARGE SCALE GENOMIC DNA]</scope>
    <source>
        <strain evidence="1 2">NM07_P-09</strain>
    </source>
</reference>
<evidence type="ECO:0008006" key="3">
    <source>
        <dbReference type="Google" id="ProtNLM"/>
    </source>
</evidence>
<comment type="caution">
    <text evidence="1">The sequence shown here is derived from an EMBL/GenBank/DDBJ whole genome shotgun (WGS) entry which is preliminary data.</text>
</comment>
<proteinExistence type="predicted"/>
<organism evidence="1 2">
    <name type="scientific">Muricaecibacterium torontonense</name>
    <dbReference type="NCBI Taxonomy" id="3032871"/>
    <lineage>
        <taxon>Bacteria</taxon>
        <taxon>Bacillati</taxon>
        <taxon>Actinomycetota</taxon>
        <taxon>Coriobacteriia</taxon>
        <taxon>Coriobacteriales</taxon>
        <taxon>Atopobiaceae</taxon>
        <taxon>Muricaecibacterium</taxon>
    </lineage>
</organism>
<evidence type="ECO:0000313" key="2">
    <source>
        <dbReference type="Proteomes" id="UP000310263"/>
    </source>
</evidence>
<protein>
    <recommendedName>
        <fullName evidence="3">EcsC family protein</fullName>
    </recommendedName>
</protein>
<dbReference type="OrthoDB" id="306887at2"/>